<evidence type="ECO:0000313" key="3">
    <source>
        <dbReference type="EMBL" id="VAW77604.1"/>
    </source>
</evidence>
<feature type="domain" description="NGO1945-like C-terminal" evidence="2">
    <location>
        <begin position="148"/>
        <end position="245"/>
    </location>
</feature>
<dbReference type="AlphaFoldDB" id="A0A3B0Z887"/>
<accession>A0A3B0Z887</accession>
<dbReference type="Pfam" id="PF09836">
    <property type="entry name" value="DUF2063"/>
    <property type="match status" value="1"/>
</dbReference>
<proteinExistence type="predicted"/>
<reference evidence="3" key="1">
    <citation type="submission" date="2018-06" db="EMBL/GenBank/DDBJ databases">
        <authorList>
            <person name="Zhirakovskaya E."/>
        </authorList>
    </citation>
    <scope>NUCLEOTIDE SEQUENCE</scope>
</reference>
<dbReference type="EMBL" id="UOFL01000133">
    <property type="protein sequence ID" value="VAW77604.1"/>
    <property type="molecule type" value="Genomic_DNA"/>
</dbReference>
<name>A0A3B0Z887_9ZZZZ</name>
<gene>
    <name evidence="3" type="ORF">MNBD_GAMMA12-967</name>
</gene>
<evidence type="ECO:0000259" key="1">
    <source>
        <dbReference type="Pfam" id="PF09836"/>
    </source>
</evidence>
<evidence type="ECO:0000259" key="2">
    <source>
        <dbReference type="Pfam" id="PF22106"/>
    </source>
</evidence>
<dbReference type="InterPro" id="IPR044922">
    <property type="entry name" value="DUF2063_N_sf"/>
</dbReference>
<dbReference type="Gene3D" id="1.10.150.690">
    <property type="entry name" value="DUF2063"/>
    <property type="match status" value="1"/>
</dbReference>
<dbReference type="InterPro" id="IPR018640">
    <property type="entry name" value="DUF2063"/>
</dbReference>
<organism evidence="3">
    <name type="scientific">hydrothermal vent metagenome</name>
    <dbReference type="NCBI Taxonomy" id="652676"/>
    <lineage>
        <taxon>unclassified sequences</taxon>
        <taxon>metagenomes</taxon>
        <taxon>ecological metagenomes</taxon>
    </lineage>
</organism>
<feature type="domain" description="Putative DNA-binding" evidence="1">
    <location>
        <begin position="11"/>
        <end position="95"/>
    </location>
</feature>
<dbReference type="InterPro" id="IPR054098">
    <property type="entry name" value="NGO1945-like_C"/>
</dbReference>
<dbReference type="Pfam" id="PF22106">
    <property type="entry name" value="NGO1945_C"/>
    <property type="match status" value="1"/>
</dbReference>
<sequence>MSVTPDFIKKQFEFTNHIRDPDNNAAPPEIEDRRMAIYRELFYNNLESFVGDTCPIFRSLVEEDYWQKLIRGFFITHRCHSPLFLDICKEFIDYLQQERKADKEDLPFMLELVHYEWVELALHIAEDTIDYHLIDPNGDLLNNVPIISPVAWPLSYTYPVHKISEDFQPAKENTEPTFLVVFRNRSLDVDFLEITPVTARLLELVMQDVAQEYTGREILETIAQELGHENPEVIISAGMDIMQDLQASGVLLGTAKT</sequence>
<protein>
    <submittedName>
        <fullName evidence="3">Uncharacterized protein</fullName>
    </submittedName>
</protein>
<dbReference type="Gene3D" id="3.90.930.50">
    <property type="match status" value="1"/>
</dbReference>